<proteinExistence type="inferred from homology"/>
<sequence length="595" mass="65436">MLIIPIIGLISSGYAENIQASSYAPYHVPCPESNLVREATRLSHAEQDWLSIRDKVTGPQLDAWLEYSGLQGMDTHTFSNSSIRIGLAFSGGGYRAMLSGAGQLAALDSRTQNALESKHMGGLLQASSYIAGLSGGGWLVSSIVANNWTSVEELQASPALWQFSEPFEPSGLNLQQSISWFNSVREDILGKQNAGFNTTITDIWGRYLSAQLFSVNDHGRYLRWSQFRNADQLPNTSMPLPILVTDGRSPETDIISLNSTVYEITPFEMGSWDPKIRRFTDVEYLGSTLLDGRPTKNKCFKGYDNVGFLAGVSSSLFNSLLSSVEQTKNRFLSEIIRSLTHGMSSNLDVAIIEPNPFLSNSSETADLRSFDLSLVDGGEDGQNIPFQPLIQPERDVDIIFAFDNSADTNDSSPIGPNWPAGYAMAASYERQFSPNGNGIAFPYVPDPETFVALGLNQQPTFFGCNMTNMTSLFEQNPYGNTTKYPPLIVYLANSPHSVYSNTSTFTLSYGNDQSASMIKNGYNTATQNNGTIDSDWRACTACAVVLREQQRRGQEPTEQCANCFSRYCWTGETKSISDLKGAPPRRPDGQSNFVH</sequence>
<evidence type="ECO:0000256" key="9">
    <source>
        <dbReference type="RuleBase" id="RU362103"/>
    </source>
</evidence>
<dbReference type="SUPFAM" id="SSF52151">
    <property type="entry name" value="FabD/lysophospholipase-like"/>
    <property type="match status" value="1"/>
</dbReference>
<reference evidence="11" key="1">
    <citation type="submission" date="2009-02" db="EMBL/GenBank/DDBJ databases">
        <title>Purification and Characterization of Phospholipase B (PLB1) from Candida versatilis.</title>
        <authorList>
            <person name="Tamai Y."/>
        </authorList>
    </citation>
    <scope>NUCLEOTIDE SEQUENCE</scope>
</reference>
<gene>
    <name evidence="11" type="primary">PLB1</name>
</gene>
<protein>
    <recommendedName>
        <fullName evidence="2 9">Lysophospholipase</fullName>
        <ecNumber evidence="2 9">3.1.1.5</ecNumber>
    </recommendedName>
</protein>
<dbReference type="InterPro" id="IPR016035">
    <property type="entry name" value="Acyl_Trfase/lysoPLipase"/>
</dbReference>
<dbReference type="GO" id="GO:0005829">
    <property type="term" value="C:cytosol"/>
    <property type="evidence" value="ECO:0007669"/>
    <property type="project" value="TreeGrafter"/>
</dbReference>
<evidence type="ECO:0000256" key="8">
    <source>
        <dbReference type="PROSITE-ProRule" id="PRU00555"/>
    </source>
</evidence>
<name>C4TMT3_WICVE</name>
<comment type="catalytic activity">
    <reaction evidence="9">
        <text>a 1-acyl-sn-glycero-3-phosphocholine + H2O = sn-glycerol 3-phosphocholine + a fatty acid + H(+)</text>
        <dbReference type="Rhea" id="RHEA:15177"/>
        <dbReference type="ChEBI" id="CHEBI:15377"/>
        <dbReference type="ChEBI" id="CHEBI:15378"/>
        <dbReference type="ChEBI" id="CHEBI:16870"/>
        <dbReference type="ChEBI" id="CHEBI:28868"/>
        <dbReference type="ChEBI" id="CHEBI:58168"/>
        <dbReference type="EC" id="3.1.1.5"/>
    </reaction>
</comment>
<accession>C4TMT3</accession>
<dbReference type="GO" id="GO:0004623">
    <property type="term" value="F:phospholipase A2 activity"/>
    <property type="evidence" value="ECO:0007669"/>
    <property type="project" value="TreeGrafter"/>
</dbReference>
<keyword evidence="5 8" id="KW-0442">Lipid degradation</keyword>
<dbReference type="SMART" id="SM00022">
    <property type="entry name" value="PLAc"/>
    <property type="match status" value="1"/>
</dbReference>
<dbReference type="PANTHER" id="PTHR10728:SF33">
    <property type="entry name" value="LYSOPHOSPHOLIPASE 1-RELATED"/>
    <property type="match status" value="1"/>
</dbReference>
<evidence type="ECO:0000256" key="4">
    <source>
        <dbReference type="ARBA" id="ARBA00022801"/>
    </source>
</evidence>
<evidence type="ECO:0000256" key="6">
    <source>
        <dbReference type="ARBA" id="ARBA00023098"/>
    </source>
</evidence>
<dbReference type="GO" id="GO:0046475">
    <property type="term" value="P:glycerophospholipid catabolic process"/>
    <property type="evidence" value="ECO:0007669"/>
    <property type="project" value="TreeGrafter"/>
</dbReference>
<organism evidence="11">
    <name type="scientific">Wickerhamiella versatilis</name>
    <name type="common">Yeast</name>
    <name type="synonym">Brettanomyces versatilis</name>
    <dbReference type="NCBI Taxonomy" id="27304"/>
    <lineage>
        <taxon>Eukaryota</taxon>
        <taxon>Fungi</taxon>
        <taxon>Dikarya</taxon>
        <taxon>Ascomycota</taxon>
        <taxon>Saccharomycotina</taxon>
        <taxon>Dipodascomycetes</taxon>
        <taxon>Dipodascales</taxon>
        <taxon>Trichomonascaceae</taxon>
        <taxon>Wickerhamiella</taxon>
    </lineage>
</organism>
<evidence type="ECO:0000256" key="3">
    <source>
        <dbReference type="ARBA" id="ARBA00022729"/>
    </source>
</evidence>
<evidence type="ECO:0000256" key="7">
    <source>
        <dbReference type="ARBA" id="ARBA00023180"/>
    </source>
</evidence>
<dbReference type="EMBL" id="AB479989">
    <property type="protein sequence ID" value="BAH70500.1"/>
    <property type="molecule type" value="Genomic_DNA"/>
</dbReference>
<dbReference type="Pfam" id="PF01735">
    <property type="entry name" value="PLA2_B"/>
    <property type="match status" value="1"/>
</dbReference>
<dbReference type="Gene3D" id="3.40.1090.10">
    <property type="entry name" value="Cytosolic phospholipase A2 catalytic domain"/>
    <property type="match status" value="1"/>
</dbReference>
<keyword evidence="7" id="KW-0325">Glycoprotein</keyword>
<evidence type="ECO:0000256" key="2">
    <source>
        <dbReference type="ARBA" id="ARBA00013274"/>
    </source>
</evidence>
<evidence type="ECO:0000256" key="5">
    <source>
        <dbReference type="ARBA" id="ARBA00022963"/>
    </source>
</evidence>
<evidence type="ECO:0000313" key="11">
    <source>
        <dbReference type="EMBL" id="BAH70500.1"/>
    </source>
</evidence>
<dbReference type="FunFam" id="3.40.1090.10:FF:000010">
    <property type="entry name" value="Lysophospholipase"/>
    <property type="match status" value="1"/>
</dbReference>
<keyword evidence="6 8" id="KW-0443">Lipid metabolism</keyword>
<dbReference type="AlphaFoldDB" id="C4TMT3"/>
<dbReference type="GO" id="GO:0004622">
    <property type="term" value="F:phosphatidylcholine lysophospholipase activity"/>
    <property type="evidence" value="ECO:0007669"/>
    <property type="project" value="UniProtKB-EC"/>
</dbReference>
<feature type="domain" description="PLA2c" evidence="10">
    <location>
        <begin position="29"/>
        <end position="574"/>
    </location>
</feature>
<keyword evidence="3" id="KW-0732">Signal</keyword>
<dbReference type="PROSITE" id="PS51210">
    <property type="entry name" value="PLA2C"/>
    <property type="match status" value="1"/>
</dbReference>
<evidence type="ECO:0000256" key="1">
    <source>
        <dbReference type="ARBA" id="ARBA00008780"/>
    </source>
</evidence>
<dbReference type="EC" id="3.1.1.5" evidence="2 9"/>
<comment type="similarity">
    <text evidence="1 9">Belongs to the lysophospholipase family.</text>
</comment>
<dbReference type="GO" id="GO:0005783">
    <property type="term" value="C:endoplasmic reticulum"/>
    <property type="evidence" value="ECO:0007669"/>
    <property type="project" value="TreeGrafter"/>
</dbReference>
<dbReference type="InterPro" id="IPR002642">
    <property type="entry name" value="LysoPLipase_cat_dom"/>
</dbReference>
<dbReference type="PANTHER" id="PTHR10728">
    <property type="entry name" value="CYTOSOLIC PHOSPHOLIPASE A2"/>
    <property type="match status" value="1"/>
</dbReference>
<keyword evidence="4 8" id="KW-0378">Hydrolase</keyword>
<evidence type="ECO:0000259" key="10">
    <source>
        <dbReference type="PROSITE" id="PS51210"/>
    </source>
</evidence>